<dbReference type="PRINTS" id="PR00081">
    <property type="entry name" value="GDHRDH"/>
</dbReference>
<dbReference type="AlphaFoldDB" id="A0A7W7NX62"/>
<dbReference type="CDD" id="cd05233">
    <property type="entry name" value="SDR_c"/>
    <property type="match status" value="1"/>
</dbReference>
<dbReference type="PRINTS" id="PR00080">
    <property type="entry name" value="SDRFAMILY"/>
</dbReference>
<dbReference type="PROSITE" id="PS00061">
    <property type="entry name" value="ADH_SHORT"/>
    <property type="match status" value="1"/>
</dbReference>
<dbReference type="GO" id="GO:0016491">
    <property type="term" value="F:oxidoreductase activity"/>
    <property type="evidence" value="ECO:0007669"/>
    <property type="project" value="UniProtKB-KW"/>
</dbReference>
<evidence type="ECO:0000313" key="4">
    <source>
        <dbReference type="Proteomes" id="UP000555448"/>
    </source>
</evidence>
<dbReference type="InterPro" id="IPR020904">
    <property type="entry name" value="Sc_DH/Rdtase_CS"/>
</dbReference>
<dbReference type="Gene3D" id="3.40.50.720">
    <property type="entry name" value="NAD(P)-binding Rossmann-like Domain"/>
    <property type="match status" value="1"/>
</dbReference>
<protein>
    <submittedName>
        <fullName evidence="3">NAD(P)-dependent dehydrogenase (Short-subunit alcohol dehydrogenase family)</fullName>
    </submittedName>
</protein>
<comment type="similarity">
    <text evidence="1">Belongs to the short-chain dehydrogenases/reductases (SDR) family.</text>
</comment>
<dbReference type="SUPFAM" id="SSF51735">
    <property type="entry name" value="NAD(P)-binding Rossmann-fold domains"/>
    <property type="match status" value="1"/>
</dbReference>
<reference evidence="3 4" key="1">
    <citation type="submission" date="2020-08" db="EMBL/GenBank/DDBJ databases">
        <title>Functional genomics of gut bacteria from endangered species of beetles.</title>
        <authorList>
            <person name="Carlos-Shanley C."/>
        </authorList>
    </citation>
    <scope>NUCLEOTIDE SEQUENCE [LARGE SCALE GENOMIC DNA]</scope>
    <source>
        <strain evidence="3 4">S00245</strain>
    </source>
</reference>
<dbReference type="Pfam" id="PF13561">
    <property type="entry name" value="adh_short_C2"/>
    <property type="match status" value="1"/>
</dbReference>
<dbReference type="NCBIfam" id="NF005559">
    <property type="entry name" value="PRK07231.1"/>
    <property type="match status" value="1"/>
</dbReference>
<dbReference type="FunFam" id="3.40.50.720:FF:000084">
    <property type="entry name" value="Short-chain dehydrogenase reductase"/>
    <property type="match status" value="1"/>
</dbReference>
<proteinExistence type="inferred from homology"/>
<dbReference type="EMBL" id="JACHLR010000008">
    <property type="protein sequence ID" value="MBB4858860.1"/>
    <property type="molecule type" value="Genomic_DNA"/>
</dbReference>
<evidence type="ECO:0000313" key="3">
    <source>
        <dbReference type="EMBL" id="MBB4858860.1"/>
    </source>
</evidence>
<comment type="caution">
    <text evidence="3">The sequence shown here is derived from an EMBL/GenBank/DDBJ whole genome shotgun (WGS) entry which is preliminary data.</text>
</comment>
<sequence length="270" mass="27865">MAVKDVASHTLQQLISLEGRGAVVTGAAWGLGRATARRLAEAGASVLIADLDQEKAAATAQELAQEYGAKVLSIAMDASDPAAITAAADFALSEFGKLDIWVNNAGVPSHVPLLDLTDEEFDKVQAINLRGTFVGAREAARRMIAAGHGGVIVNVASLAGLAGISTGQTAYVGSKHGVVGLTRQMSIELAPHDIRVMGVAPGVSLTEKTMFLADWDEETARKSGIPGIGGSRLGRHGVADDIARSILFCASDMSMFMTGSTLVLDGGILA</sequence>
<name>A0A7W7NX62_9SPHN</name>
<organism evidence="3 4">
    <name type="scientific">Novosphingobium chloroacetimidivorans</name>
    <dbReference type="NCBI Taxonomy" id="1428314"/>
    <lineage>
        <taxon>Bacteria</taxon>
        <taxon>Pseudomonadati</taxon>
        <taxon>Pseudomonadota</taxon>
        <taxon>Alphaproteobacteria</taxon>
        <taxon>Sphingomonadales</taxon>
        <taxon>Sphingomonadaceae</taxon>
        <taxon>Novosphingobium</taxon>
    </lineage>
</organism>
<dbReference type="PANTHER" id="PTHR24321:SF8">
    <property type="entry name" value="ESTRADIOL 17-BETA-DEHYDROGENASE 8-RELATED"/>
    <property type="match status" value="1"/>
</dbReference>
<dbReference type="InterPro" id="IPR036291">
    <property type="entry name" value="NAD(P)-bd_dom_sf"/>
</dbReference>
<keyword evidence="2" id="KW-0560">Oxidoreductase</keyword>
<dbReference type="Proteomes" id="UP000555448">
    <property type="component" value="Unassembled WGS sequence"/>
</dbReference>
<accession>A0A7W7NX62</accession>
<keyword evidence="4" id="KW-1185">Reference proteome</keyword>
<dbReference type="RefSeq" id="WP_184244934.1">
    <property type="nucleotide sequence ID" value="NZ_JACHLR010000008.1"/>
</dbReference>
<dbReference type="PANTHER" id="PTHR24321">
    <property type="entry name" value="DEHYDROGENASES, SHORT CHAIN"/>
    <property type="match status" value="1"/>
</dbReference>
<dbReference type="InterPro" id="IPR002347">
    <property type="entry name" value="SDR_fam"/>
</dbReference>
<evidence type="ECO:0000256" key="2">
    <source>
        <dbReference type="ARBA" id="ARBA00023002"/>
    </source>
</evidence>
<evidence type="ECO:0000256" key="1">
    <source>
        <dbReference type="ARBA" id="ARBA00006484"/>
    </source>
</evidence>
<gene>
    <name evidence="3" type="ORF">HNO88_002186</name>
</gene>